<dbReference type="EMBL" id="JBANRG010000039">
    <property type="protein sequence ID" value="KAK7448057.1"/>
    <property type="molecule type" value="Genomic_DNA"/>
</dbReference>
<gene>
    <name evidence="2" type="ORF">VKT23_013814</name>
</gene>
<accession>A0ABR1J268</accession>
<protein>
    <submittedName>
        <fullName evidence="2">Uncharacterized protein</fullName>
    </submittedName>
</protein>
<proteinExistence type="predicted"/>
<name>A0ABR1J268_9AGAR</name>
<reference evidence="2 3" key="1">
    <citation type="submission" date="2024-01" db="EMBL/GenBank/DDBJ databases">
        <title>A draft genome for the cacao thread blight pathogen Marasmiellus scandens.</title>
        <authorList>
            <person name="Baruah I.K."/>
            <person name="Leung J."/>
            <person name="Bukari Y."/>
            <person name="Amoako-Attah I."/>
            <person name="Meinhardt L.W."/>
            <person name="Bailey B.A."/>
            <person name="Cohen S.P."/>
        </authorList>
    </citation>
    <scope>NUCLEOTIDE SEQUENCE [LARGE SCALE GENOMIC DNA]</scope>
    <source>
        <strain evidence="2 3">GH-19</strain>
    </source>
</reference>
<evidence type="ECO:0000256" key="1">
    <source>
        <dbReference type="SAM" id="MobiDB-lite"/>
    </source>
</evidence>
<organism evidence="2 3">
    <name type="scientific">Marasmiellus scandens</name>
    <dbReference type="NCBI Taxonomy" id="2682957"/>
    <lineage>
        <taxon>Eukaryota</taxon>
        <taxon>Fungi</taxon>
        <taxon>Dikarya</taxon>
        <taxon>Basidiomycota</taxon>
        <taxon>Agaricomycotina</taxon>
        <taxon>Agaricomycetes</taxon>
        <taxon>Agaricomycetidae</taxon>
        <taxon>Agaricales</taxon>
        <taxon>Marasmiineae</taxon>
        <taxon>Omphalotaceae</taxon>
        <taxon>Marasmiellus</taxon>
    </lineage>
</organism>
<comment type="caution">
    <text evidence="2">The sequence shown here is derived from an EMBL/GenBank/DDBJ whole genome shotgun (WGS) entry which is preliminary data.</text>
</comment>
<feature type="region of interest" description="Disordered" evidence="1">
    <location>
        <begin position="278"/>
        <end position="297"/>
    </location>
</feature>
<evidence type="ECO:0000313" key="3">
    <source>
        <dbReference type="Proteomes" id="UP001498398"/>
    </source>
</evidence>
<dbReference type="Proteomes" id="UP001498398">
    <property type="component" value="Unassembled WGS sequence"/>
</dbReference>
<sequence>MASGPGFPEDILNPLPFIHSEWIGQGRLYKDVPMTVINTRADALAVPYSIKASYPPLNLAVTKYVAISFPQQPYSLITTKERAWFSTHEPTVSEDKCWTLIWNRSIPPQTMLNDLEAAFGQNWFDGAQSLVDPWYQKTTYYLPLYVLSLWKDISNYRQIQQTWKESITAVRRAVKDPSVSNFYPMLDSVISSQAWNADVHIGGFTFPSHRFSRLLCPTMLCDDLTQVMTQQLQSRLEVDKDLTTKHIIAASRFNITLEVAANRPPQSWQTVVDTPQCRRRNSSQSQQNKVVVPCPSG</sequence>
<evidence type="ECO:0000313" key="2">
    <source>
        <dbReference type="EMBL" id="KAK7448057.1"/>
    </source>
</evidence>
<keyword evidence="3" id="KW-1185">Reference proteome</keyword>